<dbReference type="Pfam" id="PF10105">
    <property type="entry name" value="DUF2344"/>
    <property type="match status" value="1"/>
</dbReference>
<reference evidence="2" key="2">
    <citation type="submission" date="2021-04" db="EMBL/GenBank/DDBJ databases">
        <authorList>
            <person name="Gilroy R."/>
        </authorList>
    </citation>
    <scope>NUCLEOTIDE SEQUENCE</scope>
    <source>
        <strain evidence="2">CHK183-1962</strain>
    </source>
</reference>
<reference evidence="2" key="1">
    <citation type="journal article" date="2021" name="PeerJ">
        <title>Extensive microbial diversity within the chicken gut microbiome revealed by metagenomics and culture.</title>
        <authorList>
            <person name="Gilroy R."/>
            <person name="Ravi A."/>
            <person name="Getino M."/>
            <person name="Pursley I."/>
            <person name="Horton D.L."/>
            <person name="Alikhan N.F."/>
            <person name="Baker D."/>
            <person name="Gharbi K."/>
            <person name="Hall N."/>
            <person name="Watson M."/>
            <person name="Adriaenssens E.M."/>
            <person name="Foster-Nyarko E."/>
            <person name="Jarju S."/>
            <person name="Secka A."/>
            <person name="Antonio M."/>
            <person name="Oren A."/>
            <person name="Chaudhuri R.R."/>
            <person name="La Ragione R."/>
            <person name="Hildebrand F."/>
            <person name="Pallen M.J."/>
        </authorList>
    </citation>
    <scope>NUCLEOTIDE SEQUENCE</scope>
    <source>
        <strain evidence="2">CHK183-1962</strain>
    </source>
</reference>
<comment type="caution">
    <text evidence="2">The sequence shown here is derived from an EMBL/GenBank/DDBJ whole genome shotgun (WGS) entry which is preliminary data.</text>
</comment>
<dbReference type="InterPro" id="IPR018768">
    <property type="entry name" value="DUF2344"/>
</dbReference>
<organism evidence="2 3">
    <name type="scientific">Candidatus Fusicatenibacter merdavium</name>
    <dbReference type="NCBI Taxonomy" id="2838600"/>
    <lineage>
        <taxon>Bacteria</taxon>
        <taxon>Bacillati</taxon>
        <taxon>Bacillota</taxon>
        <taxon>Clostridia</taxon>
        <taxon>Lachnospirales</taxon>
        <taxon>Lachnospiraceae</taxon>
        <taxon>Fusicatenibacter</taxon>
    </lineage>
</organism>
<dbReference type="EMBL" id="DXEK01000120">
    <property type="protein sequence ID" value="HIX77359.1"/>
    <property type="molecule type" value="Genomic_DNA"/>
</dbReference>
<name>A0A9D1XDQ0_9FIRM</name>
<protein>
    <submittedName>
        <fullName evidence="2">TIGR03936 family radical SAM-associated protein</fullName>
    </submittedName>
</protein>
<gene>
    <name evidence="2" type="ORF">H9734_07180</name>
</gene>
<proteinExistence type="predicted"/>
<dbReference type="Proteomes" id="UP000886890">
    <property type="component" value="Unassembled WGS sequence"/>
</dbReference>
<evidence type="ECO:0000313" key="3">
    <source>
        <dbReference type="Proteomes" id="UP000886890"/>
    </source>
</evidence>
<dbReference type="AlphaFoldDB" id="A0A9D1XDQ0"/>
<feature type="domain" description="DUF2344" evidence="1">
    <location>
        <begin position="2"/>
        <end position="185"/>
    </location>
</feature>
<sequence>MKVRIKFAKEGMMKFIGHLDIMRYFQKAIRRAELPIAYSGGFSPHMILSFAAPLGVGITSLGEYFDMELTKDLPTEEIRSRLDHEMVEGMRVLSARKVADGKASKAMSLVAAADYRITFREGYGFSDGWKEKVPAFFGQESIKIWRKTKRSEKETDIRPWIYRLETRGEDLWMLVSTGSVSNLKPELVMEALAAFLGEELPPFAFQVQREEVYADVGTDGDRDLKPLEELGEEIE</sequence>
<dbReference type="NCBIfam" id="TIGR03936">
    <property type="entry name" value="sam_1_link_chp"/>
    <property type="match status" value="1"/>
</dbReference>
<accession>A0A9D1XDQ0</accession>
<evidence type="ECO:0000313" key="2">
    <source>
        <dbReference type="EMBL" id="HIX77359.1"/>
    </source>
</evidence>
<evidence type="ECO:0000259" key="1">
    <source>
        <dbReference type="Pfam" id="PF10105"/>
    </source>
</evidence>